<feature type="domain" description="CCHC-type" evidence="1">
    <location>
        <begin position="44"/>
        <end position="58"/>
    </location>
</feature>
<name>A0A8C4XHN1_ERPCA</name>
<accession>A0A8C4XHN1</accession>
<keyword evidence="3" id="KW-1185">Reference proteome</keyword>
<organism evidence="2 3">
    <name type="scientific">Erpetoichthys calabaricus</name>
    <name type="common">Rope fish</name>
    <name type="synonym">Calamoichthys calabaricus</name>
    <dbReference type="NCBI Taxonomy" id="27687"/>
    <lineage>
        <taxon>Eukaryota</taxon>
        <taxon>Metazoa</taxon>
        <taxon>Chordata</taxon>
        <taxon>Craniata</taxon>
        <taxon>Vertebrata</taxon>
        <taxon>Euteleostomi</taxon>
        <taxon>Actinopterygii</taxon>
        <taxon>Polypteriformes</taxon>
        <taxon>Polypteridae</taxon>
        <taxon>Erpetoichthys</taxon>
    </lineage>
</organism>
<reference evidence="2" key="2">
    <citation type="submission" date="2025-09" db="UniProtKB">
        <authorList>
            <consortium name="Ensembl"/>
        </authorList>
    </citation>
    <scope>IDENTIFICATION</scope>
</reference>
<dbReference type="SUPFAM" id="SSF57756">
    <property type="entry name" value="Retrovirus zinc finger-like domains"/>
    <property type="match status" value="1"/>
</dbReference>
<proteinExistence type="predicted"/>
<dbReference type="Ensembl" id="ENSECRT00000033464.1">
    <property type="protein sequence ID" value="ENSECRP00000032741.1"/>
    <property type="gene ID" value="ENSECRG00000022179.1"/>
</dbReference>
<evidence type="ECO:0000259" key="1">
    <source>
        <dbReference type="Pfam" id="PF00098"/>
    </source>
</evidence>
<evidence type="ECO:0000313" key="2">
    <source>
        <dbReference type="Ensembl" id="ENSECRP00000032741.1"/>
    </source>
</evidence>
<dbReference type="InterPro" id="IPR001878">
    <property type="entry name" value="Znf_CCHC"/>
</dbReference>
<reference evidence="2" key="1">
    <citation type="submission" date="2025-08" db="UniProtKB">
        <authorList>
            <consortium name="Ensembl"/>
        </authorList>
    </citation>
    <scope>IDENTIFICATION</scope>
</reference>
<dbReference type="Pfam" id="PF00098">
    <property type="entry name" value="zf-CCHC"/>
    <property type="match status" value="1"/>
</dbReference>
<evidence type="ECO:0000313" key="3">
    <source>
        <dbReference type="Proteomes" id="UP000694620"/>
    </source>
</evidence>
<dbReference type="AlphaFoldDB" id="A0A8C4XHN1"/>
<dbReference type="InterPro" id="IPR036875">
    <property type="entry name" value="Znf_CCHC_sf"/>
</dbReference>
<protein>
    <recommendedName>
        <fullName evidence="1">CCHC-type domain-containing protein</fullName>
    </recommendedName>
</protein>
<dbReference type="GO" id="GO:0008270">
    <property type="term" value="F:zinc ion binding"/>
    <property type="evidence" value="ECO:0007669"/>
    <property type="project" value="InterPro"/>
</dbReference>
<dbReference type="Proteomes" id="UP000694620">
    <property type="component" value="Unassembled WGS sequence"/>
</dbReference>
<dbReference type="GO" id="GO:0003676">
    <property type="term" value="F:nucleic acid binding"/>
    <property type="evidence" value="ECO:0007669"/>
    <property type="project" value="InterPro"/>
</dbReference>
<sequence>MYARSITLGELVGEVCRIEKACQVRLFRLQFTKIGISNKRNRPGKCNVCGKPGHWSRQYRNKNVHPGVDKISTNTDGGRWHNYKNTLASKEAKCLLETNCRLSNLE</sequence>